<protein>
    <submittedName>
        <fullName evidence="1">Str. FM013</fullName>
    </submittedName>
</protein>
<dbReference type="AlphaFoldDB" id="A0A0G4P089"/>
<evidence type="ECO:0000313" key="1">
    <source>
        <dbReference type="EMBL" id="CRL19684.1"/>
    </source>
</evidence>
<keyword evidence="2" id="KW-1185">Reference proteome</keyword>
<gene>
    <name evidence="1" type="ORF">PCAMFM013_S003g000475</name>
</gene>
<dbReference type="EMBL" id="HG793136">
    <property type="protein sequence ID" value="CRL19684.1"/>
    <property type="molecule type" value="Genomic_DNA"/>
</dbReference>
<accession>A0A0G4P089</accession>
<sequence>MTPNEHQIHEDLWAFVRTGELKKPYSAYRPAFQLMCGTSFASGIKPGNLPTWLLVTADFSKTISVPKKQPAQEFVESFQRPVRWLLTSSTPSSFGGARTVKQMIIISPYEARCLLLAIRKSTTVTLHQYAPRQSYTFDSLNKLCLPEGTAAIKIPDTLSWEVLAPMYE</sequence>
<dbReference type="STRING" id="1429867.A0A0G4P089"/>
<dbReference type="Proteomes" id="UP000053732">
    <property type="component" value="Unassembled WGS sequence"/>
</dbReference>
<organism evidence="1 2">
    <name type="scientific">Penicillium camemberti (strain FM 013)</name>
    <dbReference type="NCBI Taxonomy" id="1429867"/>
    <lineage>
        <taxon>Eukaryota</taxon>
        <taxon>Fungi</taxon>
        <taxon>Dikarya</taxon>
        <taxon>Ascomycota</taxon>
        <taxon>Pezizomycotina</taxon>
        <taxon>Eurotiomycetes</taxon>
        <taxon>Eurotiomycetidae</taxon>
        <taxon>Eurotiales</taxon>
        <taxon>Aspergillaceae</taxon>
        <taxon>Penicillium</taxon>
    </lineage>
</organism>
<name>A0A0G4P089_PENC3</name>
<reference evidence="1 2" key="1">
    <citation type="journal article" date="2014" name="Nat. Commun.">
        <title>Multiple recent horizontal transfers of a large genomic region in cheese making fungi.</title>
        <authorList>
            <person name="Cheeseman K."/>
            <person name="Ropars J."/>
            <person name="Renault P."/>
            <person name="Dupont J."/>
            <person name="Gouzy J."/>
            <person name="Branca A."/>
            <person name="Abraham A.L."/>
            <person name="Ceppi M."/>
            <person name="Conseiller E."/>
            <person name="Debuchy R."/>
            <person name="Malagnac F."/>
            <person name="Goarin A."/>
            <person name="Silar P."/>
            <person name="Lacoste S."/>
            <person name="Sallet E."/>
            <person name="Bensimon A."/>
            <person name="Giraud T."/>
            <person name="Brygoo Y."/>
        </authorList>
    </citation>
    <scope>NUCLEOTIDE SEQUENCE [LARGE SCALE GENOMIC DNA]</scope>
    <source>
        <strain evidence="2">FM 013</strain>
    </source>
</reference>
<evidence type="ECO:0000313" key="2">
    <source>
        <dbReference type="Proteomes" id="UP000053732"/>
    </source>
</evidence>
<proteinExistence type="predicted"/>